<gene>
    <name evidence="2" type="ORF">Tci_578321</name>
</gene>
<accession>A0A699J2B0</accession>
<evidence type="ECO:0000313" key="2">
    <source>
        <dbReference type="EMBL" id="GFA06349.1"/>
    </source>
</evidence>
<dbReference type="AlphaFoldDB" id="A0A699J2B0"/>
<feature type="compositionally biased region" description="Basic and acidic residues" evidence="1">
    <location>
        <begin position="121"/>
        <end position="140"/>
    </location>
</feature>
<feature type="compositionally biased region" description="Basic and acidic residues" evidence="1">
    <location>
        <begin position="95"/>
        <end position="104"/>
    </location>
</feature>
<protein>
    <submittedName>
        <fullName evidence="2">Uncharacterized protein</fullName>
    </submittedName>
</protein>
<name>A0A699J2B0_TANCI</name>
<feature type="region of interest" description="Disordered" evidence="1">
    <location>
        <begin position="94"/>
        <end position="152"/>
    </location>
</feature>
<evidence type="ECO:0000256" key="1">
    <source>
        <dbReference type="SAM" id="MobiDB-lite"/>
    </source>
</evidence>
<feature type="compositionally biased region" description="Basic and acidic residues" evidence="1">
    <location>
        <begin position="38"/>
        <end position="52"/>
    </location>
</feature>
<dbReference type="EMBL" id="BKCJ010363276">
    <property type="protein sequence ID" value="GFA06349.1"/>
    <property type="molecule type" value="Genomic_DNA"/>
</dbReference>
<reference evidence="2" key="1">
    <citation type="journal article" date="2019" name="Sci. Rep.">
        <title>Draft genome of Tanacetum cinerariifolium, the natural source of mosquito coil.</title>
        <authorList>
            <person name="Yamashiro T."/>
            <person name="Shiraishi A."/>
            <person name="Satake H."/>
            <person name="Nakayama K."/>
        </authorList>
    </citation>
    <scope>NUCLEOTIDE SEQUENCE</scope>
</reference>
<organism evidence="2">
    <name type="scientific">Tanacetum cinerariifolium</name>
    <name type="common">Dalmatian daisy</name>
    <name type="synonym">Chrysanthemum cinerariifolium</name>
    <dbReference type="NCBI Taxonomy" id="118510"/>
    <lineage>
        <taxon>Eukaryota</taxon>
        <taxon>Viridiplantae</taxon>
        <taxon>Streptophyta</taxon>
        <taxon>Embryophyta</taxon>
        <taxon>Tracheophyta</taxon>
        <taxon>Spermatophyta</taxon>
        <taxon>Magnoliopsida</taxon>
        <taxon>eudicotyledons</taxon>
        <taxon>Gunneridae</taxon>
        <taxon>Pentapetalae</taxon>
        <taxon>asterids</taxon>
        <taxon>campanulids</taxon>
        <taxon>Asterales</taxon>
        <taxon>Asteraceae</taxon>
        <taxon>Asteroideae</taxon>
        <taxon>Anthemideae</taxon>
        <taxon>Anthemidinae</taxon>
        <taxon>Tanacetum</taxon>
    </lineage>
</organism>
<feature type="compositionally biased region" description="Low complexity" evidence="1">
    <location>
        <begin position="105"/>
        <end position="115"/>
    </location>
</feature>
<feature type="region of interest" description="Disordered" evidence="1">
    <location>
        <begin position="1"/>
        <end position="52"/>
    </location>
</feature>
<sequence length="232" mass="25951">MGQGSAHGSAPVDVDDDDSSAEEMSPVKKPSKRTSRTKKNDAKDKEPAKDWTKAKKIALCQAWCNVSKNCEKGNNMKVKGFGKRLLTTFKKKLVRREGAKKSKTSETTSGSASGGFNLNDEADKYEDAREHRPLGRDTAKAKNKSFASSRDGSSSLVDLVADKYLGIKSTKWGRMHEQQDSYIQLTNRELDIHDAARKKATDLKREKSEIQCRKLQLYEKRNGTKTSYSIIQ</sequence>
<proteinExistence type="predicted"/>
<comment type="caution">
    <text evidence="2">The sequence shown here is derived from an EMBL/GenBank/DDBJ whole genome shotgun (WGS) entry which is preliminary data.</text>
</comment>